<feature type="compositionally biased region" description="Low complexity" evidence="7">
    <location>
        <begin position="467"/>
        <end position="483"/>
    </location>
</feature>
<evidence type="ECO:0000313" key="10">
    <source>
        <dbReference type="Proteomes" id="UP000193642"/>
    </source>
</evidence>
<reference evidence="9 10" key="1">
    <citation type="submission" date="2016-07" db="EMBL/GenBank/DDBJ databases">
        <title>Pervasive Adenine N6-methylation of Active Genes in Fungi.</title>
        <authorList>
            <consortium name="DOE Joint Genome Institute"/>
            <person name="Mondo S.J."/>
            <person name="Dannebaum R.O."/>
            <person name="Kuo R.C."/>
            <person name="Labutti K."/>
            <person name="Haridas S."/>
            <person name="Kuo A."/>
            <person name="Salamov A."/>
            <person name="Ahrendt S.R."/>
            <person name="Lipzen A."/>
            <person name="Sullivan W."/>
            <person name="Andreopoulos W.B."/>
            <person name="Clum A."/>
            <person name="Lindquist E."/>
            <person name="Daum C."/>
            <person name="Ramamoorthy G.K."/>
            <person name="Gryganskyi A."/>
            <person name="Culley D."/>
            <person name="Magnuson J.K."/>
            <person name="James T.Y."/>
            <person name="O'Malley M.A."/>
            <person name="Stajich J.E."/>
            <person name="Spatafora J.W."/>
            <person name="Visel A."/>
            <person name="Grigoriev I.V."/>
        </authorList>
    </citation>
    <scope>NUCLEOTIDE SEQUENCE [LARGE SCALE GENOMIC DNA]</scope>
    <source>
        <strain evidence="9 10">JEL800</strain>
    </source>
</reference>
<proteinExistence type="predicted"/>
<dbReference type="CDD" id="cd23995">
    <property type="entry name" value="Seipin_BSCL2_like"/>
    <property type="match status" value="1"/>
</dbReference>
<dbReference type="Proteomes" id="UP000193642">
    <property type="component" value="Unassembled WGS sequence"/>
</dbReference>
<dbReference type="Pfam" id="PF06775">
    <property type="entry name" value="Seipin"/>
    <property type="match status" value="1"/>
</dbReference>
<dbReference type="OrthoDB" id="3990054at2759"/>
<comment type="subcellular location">
    <subcellularLocation>
        <location evidence="1">Endoplasmic reticulum membrane</location>
        <topology evidence="1">Multi-pass membrane protein</topology>
    </subcellularLocation>
</comment>
<keyword evidence="5" id="KW-0443">Lipid metabolism</keyword>
<keyword evidence="4 8" id="KW-1133">Transmembrane helix</keyword>
<evidence type="ECO:0000256" key="8">
    <source>
        <dbReference type="SAM" id="Phobius"/>
    </source>
</evidence>
<feature type="transmembrane region" description="Helical" evidence="8">
    <location>
        <begin position="122"/>
        <end position="146"/>
    </location>
</feature>
<name>A0A1Y2CZD6_9FUNG</name>
<dbReference type="PANTHER" id="PTHR21212:SF0">
    <property type="entry name" value="SEIPIN"/>
    <property type="match status" value="1"/>
</dbReference>
<dbReference type="PANTHER" id="PTHR21212">
    <property type="entry name" value="BERNARDINELLI-SEIP CONGENITAL LIPODYSTROPHY 2 HOMOLOG BSCL2 PROTEIN"/>
    <property type="match status" value="1"/>
</dbReference>
<evidence type="ECO:0000256" key="4">
    <source>
        <dbReference type="ARBA" id="ARBA00022989"/>
    </source>
</evidence>
<feature type="region of interest" description="Disordered" evidence="7">
    <location>
        <begin position="457"/>
        <end position="483"/>
    </location>
</feature>
<keyword evidence="6 8" id="KW-0472">Membrane</keyword>
<evidence type="ECO:0000256" key="7">
    <source>
        <dbReference type="SAM" id="MobiDB-lite"/>
    </source>
</evidence>
<evidence type="ECO:0000256" key="5">
    <source>
        <dbReference type="ARBA" id="ARBA00023098"/>
    </source>
</evidence>
<dbReference type="GO" id="GO:0006629">
    <property type="term" value="P:lipid metabolic process"/>
    <property type="evidence" value="ECO:0007669"/>
    <property type="project" value="UniProtKB-KW"/>
</dbReference>
<keyword evidence="2 8" id="KW-0812">Transmembrane</keyword>
<dbReference type="AlphaFoldDB" id="A0A1Y2CZD6"/>
<evidence type="ECO:0000256" key="6">
    <source>
        <dbReference type="ARBA" id="ARBA00023136"/>
    </source>
</evidence>
<comment type="caution">
    <text evidence="9">The sequence shown here is derived from an EMBL/GenBank/DDBJ whole genome shotgun (WGS) entry which is preliminary data.</text>
</comment>
<evidence type="ECO:0000256" key="2">
    <source>
        <dbReference type="ARBA" id="ARBA00022692"/>
    </source>
</evidence>
<keyword evidence="3" id="KW-0256">Endoplasmic reticulum</keyword>
<dbReference type="GO" id="GO:0140042">
    <property type="term" value="P:lipid droplet formation"/>
    <property type="evidence" value="ECO:0007669"/>
    <property type="project" value="UniProtKB-ARBA"/>
</dbReference>
<evidence type="ECO:0000256" key="1">
    <source>
        <dbReference type="ARBA" id="ARBA00004477"/>
    </source>
</evidence>
<organism evidence="9 10">
    <name type="scientific">Rhizoclosmatium globosum</name>
    <dbReference type="NCBI Taxonomy" id="329046"/>
    <lineage>
        <taxon>Eukaryota</taxon>
        <taxon>Fungi</taxon>
        <taxon>Fungi incertae sedis</taxon>
        <taxon>Chytridiomycota</taxon>
        <taxon>Chytridiomycota incertae sedis</taxon>
        <taxon>Chytridiomycetes</taxon>
        <taxon>Chytridiales</taxon>
        <taxon>Chytriomycetaceae</taxon>
        <taxon>Rhizoclosmatium</taxon>
    </lineage>
</organism>
<dbReference type="InterPro" id="IPR009617">
    <property type="entry name" value="Seipin"/>
</dbReference>
<gene>
    <name evidence="9" type="ORF">BCR33DRAFT_761599</name>
</gene>
<evidence type="ECO:0000256" key="3">
    <source>
        <dbReference type="ARBA" id="ARBA00022824"/>
    </source>
</evidence>
<protein>
    <recommendedName>
        <fullName evidence="11">Seipin</fullName>
    </recommendedName>
</protein>
<sequence>MAAAPAPHVDLTETITDHLTNNLLTTAGTKLIQSTLPPHIQQRIANRLAPAQSTTAVLDESQDENYELPPLDFDIPVNYAQARLLVQHKVIRPSRLAYRKLLFDLGAWVTSDSTQQSALGSVVFTVITIVLFILAAVTYAVFYATYMPTVVTRIPAYLDFQDGVSMGVNGIRFPEAVVDFSQNILPKQSLRPDQHYTIGIDLRVPDAPTNYDQGNFMISLNLTSAASKKKETLLMSAKRPALVAYKSTLLRSLQTVYKSLFLVPGFSDESQVVKVLMVDDYVEREDLPLQKATIRVHSTSVHIFNVHIYLSAHFQGLRHFMHDWFYTTAALFILFFMFWYALLGLLLWRMFVSWFEAKQNQRRMRTVVGKRLNAETGEEEEYEFEEEVFSDDEEVKDGDMTTRVRVDLSKILKTTSSSAAEALAAGAQAQTPVIAPTTVRKRNTYTLDAVEEVDVPSAIPYGVGTGSDTPSPRSSSLSPQPHD</sequence>
<dbReference type="GO" id="GO:0005789">
    <property type="term" value="C:endoplasmic reticulum membrane"/>
    <property type="evidence" value="ECO:0007669"/>
    <property type="project" value="UniProtKB-SubCell"/>
</dbReference>
<feature type="transmembrane region" description="Helical" evidence="8">
    <location>
        <begin position="324"/>
        <end position="348"/>
    </location>
</feature>
<evidence type="ECO:0008006" key="11">
    <source>
        <dbReference type="Google" id="ProtNLM"/>
    </source>
</evidence>
<dbReference type="STRING" id="329046.A0A1Y2CZD6"/>
<keyword evidence="10" id="KW-1185">Reference proteome</keyword>
<dbReference type="EMBL" id="MCGO01000003">
    <property type="protein sequence ID" value="ORY52393.1"/>
    <property type="molecule type" value="Genomic_DNA"/>
</dbReference>
<evidence type="ECO:0000313" key="9">
    <source>
        <dbReference type="EMBL" id="ORY52393.1"/>
    </source>
</evidence>
<accession>A0A1Y2CZD6</accession>